<reference evidence="3" key="1">
    <citation type="submission" date="2022-07" db="EMBL/GenBank/DDBJ databases">
        <authorList>
            <consortium name="DAFM: The Division of Animal and Food Microbiology"/>
        </authorList>
    </citation>
    <scope>NUCLEOTIDE SEQUENCE</scope>
    <source>
        <strain evidence="3">19MO01SH01-2</strain>
    </source>
</reference>
<keyword evidence="1" id="KW-1133">Transmembrane helix</keyword>
<protein>
    <recommendedName>
        <fullName evidence="2">DUF6708 domain-containing protein</fullName>
    </recommendedName>
</protein>
<organism evidence="3 4">
    <name type="scientific">Stenotrophomonas maltophilia</name>
    <name type="common">Pseudomonas maltophilia</name>
    <name type="synonym">Xanthomonas maltophilia</name>
    <dbReference type="NCBI Taxonomy" id="40324"/>
    <lineage>
        <taxon>Bacteria</taxon>
        <taxon>Pseudomonadati</taxon>
        <taxon>Pseudomonadota</taxon>
        <taxon>Gammaproteobacteria</taxon>
        <taxon>Lysobacterales</taxon>
        <taxon>Lysobacteraceae</taxon>
        <taxon>Stenotrophomonas</taxon>
        <taxon>Stenotrophomonas maltophilia group</taxon>
    </lineage>
</organism>
<feature type="domain" description="DUF6708" evidence="2">
    <location>
        <begin position="143"/>
        <end position="267"/>
    </location>
</feature>
<dbReference type="EMBL" id="ABLOJW010000020">
    <property type="protein sequence ID" value="EKT4093804.1"/>
    <property type="molecule type" value="Genomic_DNA"/>
</dbReference>
<evidence type="ECO:0000259" key="2">
    <source>
        <dbReference type="Pfam" id="PF20455"/>
    </source>
</evidence>
<feature type="transmembrane region" description="Helical" evidence="1">
    <location>
        <begin position="122"/>
        <end position="145"/>
    </location>
</feature>
<dbReference type="Pfam" id="PF20455">
    <property type="entry name" value="DUF6708"/>
    <property type="match status" value="1"/>
</dbReference>
<feature type="transmembrane region" description="Helical" evidence="1">
    <location>
        <begin position="86"/>
        <end position="110"/>
    </location>
</feature>
<sequence length="306" mass="34041">MTSSTKRYGEVLIEEWEGEEPFFDADFAKKRTKGAAQVGVAQPRRILNSTDGVRVHSGPSSSDVVLAAYENGILISGLRGNASLSLLAWFGFLPALGIIAVALFCVSVLFRMGADAIFEPGIAISLLLISIAAFLFGIGAISFLFRVLVMMPSDFPVIFNRSTKDVWVAVPTLPSFVRIFELHPVRFERYSWADLRPRTYRIFEVTPGVSSARWTYILTLVFGQNNDPRKVACEMNIGFKGWGDDFELLQLWEHIRRYMNDGGPALDQGEKFKTFSTGRLPKFPDEAMAALGRKLSESEAWAAPRA</sequence>
<accession>A0AAI9FWG9</accession>
<proteinExistence type="predicted"/>
<comment type="caution">
    <text evidence="3">The sequence shown here is derived from an EMBL/GenBank/DDBJ whole genome shotgun (WGS) entry which is preliminary data.</text>
</comment>
<evidence type="ECO:0000313" key="3">
    <source>
        <dbReference type="EMBL" id="EKT4093804.1"/>
    </source>
</evidence>
<dbReference type="RefSeq" id="WP_162622062.1">
    <property type="nucleotide sequence ID" value="NZ_CP029773.1"/>
</dbReference>
<dbReference type="AlphaFoldDB" id="A0AAI9FWG9"/>
<gene>
    <name evidence="3" type="ORF">QEG23_003345</name>
</gene>
<keyword evidence="1" id="KW-0812">Transmembrane</keyword>
<dbReference type="Proteomes" id="UP001218208">
    <property type="component" value="Unassembled WGS sequence"/>
</dbReference>
<keyword evidence="1" id="KW-0472">Membrane</keyword>
<evidence type="ECO:0000256" key="1">
    <source>
        <dbReference type="SAM" id="Phobius"/>
    </source>
</evidence>
<dbReference type="InterPro" id="IPR046554">
    <property type="entry name" value="DUF6708"/>
</dbReference>
<name>A0AAI9FWG9_STEMA</name>
<evidence type="ECO:0000313" key="4">
    <source>
        <dbReference type="Proteomes" id="UP001218208"/>
    </source>
</evidence>